<gene>
    <name evidence="2" type="ORF">NEA10_06490</name>
</gene>
<name>A0ABY5AT07_9CYAN</name>
<evidence type="ECO:0000313" key="3">
    <source>
        <dbReference type="Proteomes" id="UP001056708"/>
    </source>
</evidence>
<evidence type="ECO:0000313" key="2">
    <source>
        <dbReference type="EMBL" id="USR92367.1"/>
    </source>
</evidence>
<keyword evidence="1" id="KW-1133">Transmembrane helix</keyword>
<keyword evidence="1" id="KW-0472">Membrane</keyword>
<accession>A0ABY5AT07</accession>
<proteinExistence type="predicted"/>
<protein>
    <recommendedName>
        <fullName evidence="4">Transposase</fullName>
    </recommendedName>
</protein>
<keyword evidence="1" id="KW-0812">Transmembrane</keyword>
<organism evidence="2 3">
    <name type="scientific">Phormidium yuhuli AB48</name>
    <dbReference type="NCBI Taxonomy" id="2940671"/>
    <lineage>
        <taxon>Bacteria</taxon>
        <taxon>Bacillati</taxon>
        <taxon>Cyanobacteriota</taxon>
        <taxon>Cyanophyceae</taxon>
        <taxon>Oscillatoriophycideae</taxon>
        <taxon>Oscillatoriales</taxon>
        <taxon>Oscillatoriaceae</taxon>
        <taxon>Phormidium</taxon>
        <taxon>Phormidium yuhuli</taxon>
    </lineage>
</organism>
<evidence type="ECO:0008006" key="4">
    <source>
        <dbReference type="Google" id="ProtNLM"/>
    </source>
</evidence>
<dbReference type="Proteomes" id="UP001056708">
    <property type="component" value="Chromosome"/>
</dbReference>
<feature type="transmembrane region" description="Helical" evidence="1">
    <location>
        <begin position="50"/>
        <end position="69"/>
    </location>
</feature>
<dbReference type="EMBL" id="CP098611">
    <property type="protein sequence ID" value="USR92367.1"/>
    <property type="molecule type" value="Genomic_DNA"/>
</dbReference>
<dbReference type="RefSeq" id="WP_252664524.1">
    <property type="nucleotide sequence ID" value="NZ_CP098611.1"/>
</dbReference>
<sequence length="91" mass="10239">MKSAPECPRCGKYSIVQQSDTRWTCLNCGFSKNLSHHHSNDSDEESQDGGWFSIFILVGILLIVMVQVVEGQELPQQHRQISTPVVPLEQV</sequence>
<reference evidence="2" key="1">
    <citation type="submission" date="2022-06" db="EMBL/GenBank/DDBJ databases">
        <title>Genome sequence of Phormidium yuhuli AB48 isolated from an industrial photobioreactor environment.</title>
        <authorList>
            <person name="Qiu Y."/>
            <person name="Noonan A.J.C."/>
            <person name="Dofher K."/>
            <person name="Koch M."/>
            <person name="Kieft B."/>
            <person name="Lin X."/>
            <person name="Ziels R.M."/>
            <person name="Hallam S.J."/>
        </authorList>
    </citation>
    <scope>NUCLEOTIDE SEQUENCE</scope>
    <source>
        <strain evidence="2">AB48</strain>
    </source>
</reference>
<keyword evidence="3" id="KW-1185">Reference proteome</keyword>
<evidence type="ECO:0000256" key="1">
    <source>
        <dbReference type="SAM" id="Phobius"/>
    </source>
</evidence>